<dbReference type="InterPro" id="IPR007809">
    <property type="entry name" value="FlgN-like"/>
</dbReference>
<evidence type="ECO:0008006" key="3">
    <source>
        <dbReference type="Google" id="ProtNLM"/>
    </source>
</evidence>
<keyword evidence="1" id="KW-1005">Bacterial flagellum biogenesis</keyword>
<dbReference type="Gene3D" id="1.20.58.300">
    <property type="entry name" value="FlgN-like"/>
    <property type="match status" value="1"/>
</dbReference>
<reference evidence="2" key="1">
    <citation type="submission" date="2018-06" db="EMBL/GenBank/DDBJ databases">
        <authorList>
            <person name="Zhirakovskaya E."/>
        </authorList>
    </citation>
    <scope>NUCLEOTIDE SEQUENCE</scope>
</reference>
<proteinExistence type="predicted"/>
<dbReference type="SUPFAM" id="SSF140566">
    <property type="entry name" value="FlgN-like"/>
    <property type="match status" value="1"/>
</dbReference>
<dbReference type="GO" id="GO:0044780">
    <property type="term" value="P:bacterial-type flagellum assembly"/>
    <property type="evidence" value="ECO:0007669"/>
    <property type="project" value="InterPro"/>
</dbReference>
<evidence type="ECO:0000256" key="1">
    <source>
        <dbReference type="ARBA" id="ARBA00022795"/>
    </source>
</evidence>
<sequence length="165" mass="18218">MTQEQANRIQTIEQLPSQMAQFLQLLDAFQQTLLSESEALKSNLTNQLATTLLTKEKLAKDISLLTQSIEARLKTKQLTLSVLLSTQLPSNLPLSMQQDIQHIITLSNQCHDLNQANGISIQILNNINQHALNTISGQEAPNIKLYSASGETQTPESIKKTLGKA</sequence>
<evidence type="ECO:0000313" key="2">
    <source>
        <dbReference type="EMBL" id="VAW48560.1"/>
    </source>
</evidence>
<name>A0A3B0W810_9ZZZZ</name>
<dbReference type="AlphaFoldDB" id="A0A3B0W810"/>
<dbReference type="EMBL" id="UOFB01000275">
    <property type="protein sequence ID" value="VAW48560.1"/>
    <property type="molecule type" value="Genomic_DNA"/>
</dbReference>
<dbReference type="Pfam" id="PF05130">
    <property type="entry name" value="FlgN"/>
    <property type="match status" value="1"/>
</dbReference>
<dbReference type="InterPro" id="IPR036679">
    <property type="entry name" value="FlgN-like_sf"/>
</dbReference>
<accession>A0A3B0W810</accession>
<organism evidence="2">
    <name type="scientific">hydrothermal vent metagenome</name>
    <dbReference type="NCBI Taxonomy" id="652676"/>
    <lineage>
        <taxon>unclassified sequences</taxon>
        <taxon>metagenomes</taxon>
        <taxon>ecological metagenomes</taxon>
    </lineage>
</organism>
<gene>
    <name evidence="2" type="ORF">MNBD_GAMMA04-1372</name>
</gene>
<protein>
    <recommendedName>
        <fullName evidence="3">Flagellar protein FlgN</fullName>
    </recommendedName>
</protein>